<reference evidence="2" key="1">
    <citation type="journal article" date="2017" name="Curr. Biol.">
        <title>Genome architecture and evolution of a unichromosomal asexual nematode.</title>
        <authorList>
            <person name="Fradin H."/>
            <person name="Zegar C."/>
            <person name="Gutwein M."/>
            <person name="Lucas J."/>
            <person name="Kovtun M."/>
            <person name="Corcoran D."/>
            <person name="Baugh L.R."/>
            <person name="Kiontke K."/>
            <person name="Gunsalus K."/>
            <person name="Fitch D.H."/>
            <person name="Piano F."/>
        </authorList>
    </citation>
    <scope>NUCLEOTIDE SEQUENCE [LARGE SCALE GENOMIC DNA]</scope>
    <source>
        <strain evidence="2">PF1309</strain>
    </source>
</reference>
<sequence>MSAVSASAPVTVRNTAPSTNSPTVPSSAICHAPSPPIVRNQTMHTGPNSDATRAVPFDCRKNSAIKITIVSARIVPSSKNVAALGMVRSPSIADSTDSDGVMIASP</sequence>
<evidence type="ECO:0000313" key="2">
    <source>
        <dbReference type="EMBL" id="PAV93509.1"/>
    </source>
</evidence>
<feature type="compositionally biased region" description="Polar residues" evidence="1">
    <location>
        <begin position="39"/>
        <end position="51"/>
    </location>
</feature>
<dbReference type="AlphaFoldDB" id="A0A2A2M518"/>
<proteinExistence type="predicted"/>
<feature type="region of interest" description="Disordered" evidence="1">
    <location>
        <begin position="1"/>
        <end position="55"/>
    </location>
</feature>
<feature type="compositionally biased region" description="Polar residues" evidence="1">
    <location>
        <begin position="12"/>
        <end position="26"/>
    </location>
</feature>
<keyword evidence="3" id="KW-1185">Reference proteome</keyword>
<evidence type="ECO:0000256" key="1">
    <source>
        <dbReference type="SAM" id="MobiDB-lite"/>
    </source>
</evidence>
<organism evidence="2 3">
    <name type="scientific">Diploscapter pachys</name>
    <dbReference type="NCBI Taxonomy" id="2018661"/>
    <lineage>
        <taxon>Eukaryota</taxon>
        <taxon>Metazoa</taxon>
        <taxon>Ecdysozoa</taxon>
        <taxon>Nematoda</taxon>
        <taxon>Chromadorea</taxon>
        <taxon>Rhabditida</taxon>
        <taxon>Rhabditina</taxon>
        <taxon>Rhabditomorpha</taxon>
        <taxon>Rhabditoidea</taxon>
        <taxon>Rhabditidae</taxon>
        <taxon>Diploscapter</taxon>
    </lineage>
</organism>
<gene>
    <name evidence="2" type="ORF">WR25_26191</name>
</gene>
<name>A0A2A2M518_9BILA</name>
<dbReference type="Proteomes" id="UP000218231">
    <property type="component" value="Unassembled WGS sequence"/>
</dbReference>
<accession>A0A2A2M518</accession>
<protein>
    <submittedName>
        <fullName evidence="2">Uncharacterized protein</fullName>
    </submittedName>
</protein>
<evidence type="ECO:0000313" key="3">
    <source>
        <dbReference type="Proteomes" id="UP000218231"/>
    </source>
</evidence>
<comment type="caution">
    <text evidence="2">The sequence shown here is derived from an EMBL/GenBank/DDBJ whole genome shotgun (WGS) entry which is preliminary data.</text>
</comment>
<dbReference type="EMBL" id="LIAE01005153">
    <property type="protein sequence ID" value="PAV93509.1"/>
    <property type="molecule type" value="Genomic_DNA"/>
</dbReference>